<dbReference type="NCBIfam" id="TIGR00696">
    <property type="entry name" value="wecG_tagA_cpsF"/>
    <property type="match status" value="1"/>
</dbReference>
<dbReference type="Pfam" id="PF03808">
    <property type="entry name" value="Glyco_tran_WecG"/>
    <property type="match status" value="1"/>
</dbReference>
<name>A0ABS8FY87_9FIRM</name>
<evidence type="ECO:0000313" key="4">
    <source>
        <dbReference type="Proteomes" id="UP001198151"/>
    </source>
</evidence>
<dbReference type="EMBL" id="JAJEQX010000009">
    <property type="protein sequence ID" value="MCC2254137.1"/>
    <property type="molecule type" value="Genomic_DNA"/>
</dbReference>
<dbReference type="PANTHER" id="PTHR34136:SF1">
    <property type="entry name" value="UDP-N-ACETYL-D-MANNOSAMINURONIC ACID TRANSFERASE"/>
    <property type="match status" value="1"/>
</dbReference>
<evidence type="ECO:0000256" key="1">
    <source>
        <dbReference type="ARBA" id="ARBA00022676"/>
    </source>
</evidence>
<dbReference type="RefSeq" id="WP_227707271.1">
    <property type="nucleotide sequence ID" value="NZ_JAJEQX010000009.1"/>
</dbReference>
<dbReference type="InterPro" id="IPR004629">
    <property type="entry name" value="WecG_TagA_CpsF"/>
</dbReference>
<organism evidence="3 4">
    <name type="scientific">Ruminococcus turbiniformis</name>
    <dbReference type="NCBI Taxonomy" id="2881258"/>
    <lineage>
        <taxon>Bacteria</taxon>
        <taxon>Bacillati</taxon>
        <taxon>Bacillota</taxon>
        <taxon>Clostridia</taxon>
        <taxon>Eubacteriales</taxon>
        <taxon>Oscillospiraceae</taxon>
        <taxon>Ruminococcus</taxon>
    </lineage>
</organism>
<evidence type="ECO:0000313" key="3">
    <source>
        <dbReference type="EMBL" id="MCC2254137.1"/>
    </source>
</evidence>
<accession>A0ABS8FY87</accession>
<sequence>MKKYFEKIFGGGQEEFQKVLSKHLEEEKRLFVVTANPETLMTGQENSEFDRLLMDEETCIVPDGIGTVKAAHMLGYDVAERVTGVEISQFLLKEAVRQGKTVFLLGAKEEVVSALAGKLAAKYPNLGILGYENGYVKDKDVVFDRIAELRPDVVLVALGIPQQELLIYRHLRQFEKGIFVGVGGSFDVLSGTKKRAPEIFIKLNLEWLYRITTEPKRLGRFFRSNIMFILKIRKMK</sequence>
<keyword evidence="2" id="KW-0808">Transferase</keyword>
<protein>
    <submittedName>
        <fullName evidence="3">WecB/TagA/CpsF family glycosyltransferase</fullName>
    </submittedName>
</protein>
<comment type="caution">
    <text evidence="3">The sequence shown here is derived from an EMBL/GenBank/DDBJ whole genome shotgun (WGS) entry which is preliminary data.</text>
</comment>
<keyword evidence="1" id="KW-0328">Glycosyltransferase</keyword>
<proteinExistence type="predicted"/>
<reference evidence="3 4" key="1">
    <citation type="submission" date="2021-10" db="EMBL/GenBank/DDBJ databases">
        <title>Anaerobic single-cell dispensing facilitates the cultivation of human gut bacteria.</title>
        <authorList>
            <person name="Afrizal A."/>
        </authorList>
    </citation>
    <scope>NUCLEOTIDE SEQUENCE [LARGE SCALE GENOMIC DNA]</scope>
    <source>
        <strain evidence="3 4">CLA-AA-H200</strain>
    </source>
</reference>
<gene>
    <name evidence="3" type="ORF">LKD70_06735</name>
</gene>
<dbReference type="PANTHER" id="PTHR34136">
    <property type="match status" value="1"/>
</dbReference>
<keyword evidence="4" id="KW-1185">Reference proteome</keyword>
<dbReference type="CDD" id="cd06533">
    <property type="entry name" value="Glyco_transf_WecG_TagA"/>
    <property type="match status" value="1"/>
</dbReference>
<dbReference type="Proteomes" id="UP001198151">
    <property type="component" value="Unassembled WGS sequence"/>
</dbReference>
<evidence type="ECO:0000256" key="2">
    <source>
        <dbReference type="ARBA" id="ARBA00022679"/>
    </source>
</evidence>